<proteinExistence type="predicted"/>
<dbReference type="AlphaFoldDB" id="A0A5B7GMT4"/>
<dbReference type="Gene3D" id="1.10.238.10">
    <property type="entry name" value="EF-hand"/>
    <property type="match status" value="1"/>
</dbReference>
<accession>A0A5B7GMT4</accession>
<protein>
    <submittedName>
        <fullName evidence="2">Uncharacterized protein</fullName>
    </submittedName>
</protein>
<feature type="compositionally biased region" description="Basic and acidic residues" evidence="1">
    <location>
        <begin position="7"/>
        <end position="18"/>
    </location>
</feature>
<comment type="caution">
    <text evidence="2">The sequence shown here is derived from an EMBL/GenBank/DDBJ whole genome shotgun (WGS) entry which is preliminary data.</text>
</comment>
<evidence type="ECO:0000313" key="3">
    <source>
        <dbReference type="Proteomes" id="UP000324222"/>
    </source>
</evidence>
<gene>
    <name evidence="2" type="ORF">E2C01_052843</name>
</gene>
<sequence length="84" mass="8696">MTSMGEKMSEQEVEDMIKEAAPNGDGRANNGVCVVVAAAGRVCSSPCVPRVPCVRAAASRTPPRGEAPQCVTRHHLIAASCATC</sequence>
<reference evidence="2 3" key="1">
    <citation type="submission" date="2019-05" db="EMBL/GenBank/DDBJ databases">
        <title>Another draft genome of Portunus trituberculatus and its Hox gene families provides insights of decapod evolution.</title>
        <authorList>
            <person name="Jeong J.-H."/>
            <person name="Song I."/>
            <person name="Kim S."/>
            <person name="Choi T."/>
            <person name="Kim D."/>
            <person name="Ryu S."/>
            <person name="Kim W."/>
        </authorList>
    </citation>
    <scope>NUCLEOTIDE SEQUENCE [LARGE SCALE GENOMIC DNA]</scope>
    <source>
        <tissue evidence="2">Muscle</tissue>
    </source>
</reference>
<dbReference type="InterPro" id="IPR011992">
    <property type="entry name" value="EF-hand-dom_pair"/>
</dbReference>
<evidence type="ECO:0000313" key="2">
    <source>
        <dbReference type="EMBL" id="MPC58833.1"/>
    </source>
</evidence>
<dbReference type="SUPFAM" id="SSF47473">
    <property type="entry name" value="EF-hand"/>
    <property type="match status" value="1"/>
</dbReference>
<feature type="region of interest" description="Disordered" evidence="1">
    <location>
        <begin position="1"/>
        <end position="26"/>
    </location>
</feature>
<name>A0A5B7GMT4_PORTR</name>
<organism evidence="2 3">
    <name type="scientific">Portunus trituberculatus</name>
    <name type="common">Swimming crab</name>
    <name type="synonym">Neptunus trituberculatus</name>
    <dbReference type="NCBI Taxonomy" id="210409"/>
    <lineage>
        <taxon>Eukaryota</taxon>
        <taxon>Metazoa</taxon>
        <taxon>Ecdysozoa</taxon>
        <taxon>Arthropoda</taxon>
        <taxon>Crustacea</taxon>
        <taxon>Multicrustacea</taxon>
        <taxon>Malacostraca</taxon>
        <taxon>Eumalacostraca</taxon>
        <taxon>Eucarida</taxon>
        <taxon>Decapoda</taxon>
        <taxon>Pleocyemata</taxon>
        <taxon>Brachyura</taxon>
        <taxon>Eubrachyura</taxon>
        <taxon>Portunoidea</taxon>
        <taxon>Portunidae</taxon>
        <taxon>Portuninae</taxon>
        <taxon>Portunus</taxon>
    </lineage>
</organism>
<evidence type="ECO:0000256" key="1">
    <source>
        <dbReference type="SAM" id="MobiDB-lite"/>
    </source>
</evidence>
<dbReference type="Proteomes" id="UP000324222">
    <property type="component" value="Unassembled WGS sequence"/>
</dbReference>
<keyword evidence="3" id="KW-1185">Reference proteome</keyword>
<dbReference type="EMBL" id="VSRR010016030">
    <property type="protein sequence ID" value="MPC58833.1"/>
    <property type="molecule type" value="Genomic_DNA"/>
</dbReference>